<dbReference type="Proteomes" id="UP000827872">
    <property type="component" value="Linkage Group LG01"/>
</dbReference>
<sequence>MSGFKVAPVDGGCPVALPLGETVIGRGPLLGISDKRVSRKHAILKVTGDQLCIKPVHVNPCFYQPSENSQLLPLKTDEWHRLSPGDNFSLLVDKYVFKVVFTRTEMEGPQSQSSGNPDAEEMPRETSKMPPRQSSQQQPSSSGHSKLLEAHFLLERPAGTPQKLSASVADPEKPRPASRKRQLPSWMLQGDVMVPSSSPLVPGSGENPWYKSIEIPEAILPQHKGRHKERSKSDEV</sequence>
<reference evidence="1" key="1">
    <citation type="submission" date="2021-08" db="EMBL/GenBank/DDBJ databases">
        <title>The first chromosome-level gecko genome reveals the dynamic sex chromosomes of Neotropical dwarf geckos (Sphaerodactylidae: Sphaerodactylus).</title>
        <authorList>
            <person name="Pinto B.J."/>
            <person name="Keating S.E."/>
            <person name="Gamble T."/>
        </authorList>
    </citation>
    <scope>NUCLEOTIDE SEQUENCE</scope>
    <source>
        <strain evidence="1">TG3544</strain>
    </source>
</reference>
<proteinExistence type="predicted"/>
<organism evidence="1 2">
    <name type="scientific">Sphaerodactylus townsendi</name>
    <dbReference type="NCBI Taxonomy" id="933632"/>
    <lineage>
        <taxon>Eukaryota</taxon>
        <taxon>Metazoa</taxon>
        <taxon>Chordata</taxon>
        <taxon>Craniata</taxon>
        <taxon>Vertebrata</taxon>
        <taxon>Euteleostomi</taxon>
        <taxon>Lepidosauria</taxon>
        <taxon>Squamata</taxon>
        <taxon>Bifurcata</taxon>
        <taxon>Gekkota</taxon>
        <taxon>Sphaerodactylidae</taxon>
        <taxon>Sphaerodactylus</taxon>
    </lineage>
</organism>
<comment type="caution">
    <text evidence="1">The sequence shown here is derived from an EMBL/GenBank/DDBJ whole genome shotgun (WGS) entry which is preliminary data.</text>
</comment>
<evidence type="ECO:0000313" key="1">
    <source>
        <dbReference type="EMBL" id="KAH8018041.1"/>
    </source>
</evidence>
<evidence type="ECO:0000313" key="2">
    <source>
        <dbReference type="Proteomes" id="UP000827872"/>
    </source>
</evidence>
<dbReference type="EMBL" id="CM037614">
    <property type="protein sequence ID" value="KAH8018041.1"/>
    <property type="molecule type" value="Genomic_DNA"/>
</dbReference>
<protein>
    <submittedName>
        <fullName evidence="1">Uncharacterized protein</fullName>
    </submittedName>
</protein>
<gene>
    <name evidence="1" type="ORF">K3G42_033599</name>
</gene>
<name>A0ACB8GEL5_9SAUR</name>
<accession>A0ACB8GEL5</accession>
<keyword evidence="2" id="KW-1185">Reference proteome</keyword>